<dbReference type="InterPro" id="IPR036322">
    <property type="entry name" value="WD40_repeat_dom_sf"/>
</dbReference>
<keyword evidence="1 3" id="KW-0853">WD repeat</keyword>
<name>A0AAD5S0H8_9FUNG</name>
<feature type="repeat" description="WD" evidence="3">
    <location>
        <begin position="80"/>
        <end position="117"/>
    </location>
</feature>
<dbReference type="PROSITE" id="PS50294">
    <property type="entry name" value="WD_REPEATS_REGION"/>
    <property type="match status" value="1"/>
</dbReference>
<evidence type="ECO:0000256" key="1">
    <source>
        <dbReference type="ARBA" id="ARBA00022574"/>
    </source>
</evidence>
<evidence type="ECO:0000256" key="4">
    <source>
        <dbReference type="SAM" id="MobiDB-lite"/>
    </source>
</evidence>
<evidence type="ECO:0000256" key="3">
    <source>
        <dbReference type="PROSITE-ProRule" id="PRU00221"/>
    </source>
</evidence>
<dbReference type="PANTHER" id="PTHR19932">
    <property type="entry name" value="WD REPEAT AND HMG-BOX DNA BINDING PROTEIN"/>
    <property type="match status" value="1"/>
</dbReference>
<evidence type="ECO:0000313" key="8">
    <source>
        <dbReference type="Proteomes" id="UP001212841"/>
    </source>
</evidence>
<dbReference type="Gene3D" id="2.130.10.10">
    <property type="entry name" value="YVTN repeat-like/Quinoprotein amine dehydrogenase"/>
    <property type="match status" value="1"/>
</dbReference>
<dbReference type="InterPro" id="IPR001680">
    <property type="entry name" value="WD40_rpt"/>
</dbReference>
<dbReference type="GO" id="GO:0006281">
    <property type="term" value="P:DNA repair"/>
    <property type="evidence" value="ECO:0007669"/>
    <property type="project" value="TreeGrafter"/>
</dbReference>
<dbReference type="EMBL" id="JADGJD010002384">
    <property type="protein sequence ID" value="KAJ3032868.1"/>
    <property type="molecule type" value="Genomic_DNA"/>
</dbReference>
<dbReference type="InterPro" id="IPR015943">
    <property type="entry name" value="WD40/YVTN_repeat-like_dom_sf"/>
</dbReference>
<feature type="domain" description="WDHD1/CFT4 second beta-propeller" evidence="5">
    <location>
        <begin position="368"/>
        <end position="425"/>
    </location>
</feature>
<dbReference type="InterPro" id="IPR019775">
    <property type="entry name" value="WD40_repeat_CS"/>
</dbReference>
<dbReference type="Pfam" id="PF12341">
    <property type="entry name" value="Mcl1_mid"/>
    <property type="match status" value="1"/>
</dbReference>
<organism evidence="7 8">
    <name type="scientific">Rhizophlyctis rosea</name>
    <dbReference type="NCBI Taxonomy" id="64517"/>
    <lineage>
        <taxon>Eukaryota</taxon>
        <taxon>Fungi</taxon>
        <taxon>Fungi incertae sedis</taxon>
        <taxon>Chytridiomycota</taxon>
        <taxon>Chytridiomycota incertae sedis</taxon>
        <taxon>Chytridiomycetes</taxon>
        <taxon>Rhizophlyctidales</taxon>
        <taxon>Rhizophlyctidaceae</taxon>
        <taxon>Rhizophlyctis</taxon>
    </lineage>
</organism>
<comment type="caution">
    <text evidence="7">The sequence shown here is derived from an EMBL/GenBank/DDBJ whole genome shotgun (WGS) entry which is preliminary data.</text>
</comment>
<evidence type="ECO:0000313" key="7">
    <source>
        <dbReference type="EMBL" id="KAJ3032868.1"/>
    </source>
</evidence>
<dbReference type="Pfam" id="PF24817">
    <property type="entry name" value="WD40_WDHD1_1st"/>
    <property type="match status" value="1"/>
</dbReference>
<evidence type="ECO:0000259" key="6">
    <source>
        <dbReference type="Pfam" id="PF24817"/>
    </source>
</evidence>
<dbReference type="GO" id="GO:0043596">
    <property type="term" value="C:nuclear replication fork"/>
    <property type="evidence" value="ECO:0007669"/>
    <property type="project" value="TreeGrafter"/>
</dbReference>
<dbReference type="SMART" id="SM00320">
    <property type="entry name" value="WD40"/>
    <property type="match status" value="4"/>
</dbReference>
<dbReference type="PROSITE" id="PS00678">
    <property type="entry name" value="WD_REPEATS_1"/>
    <property type="match status" value="1"/>
</dbReference>
<dbReference type="GO" id="GO:0000278">
    <property type="term" value="P:mitotic cell cycle"/>
    <property type="evidence" value="ECO:0007669"/>
    <property type="project" value="TreeGrafter"/>
</dbReference>
<evidence type="ECO:0000259" key="5">
    <source>
        <dbReference type="Pfam" id="PF12341"/>
    </source>
</evidence>
<keyword evidence="2" id="KW-0677">Repeat</keyword>
<keyword evidence="8" id="KW-1185">Reference proteome</keyword>
<feature type="non-terminal residue" evidence="7">
    <location>
        <position position="425"/>
    </location>
</feature>
<reference evidence="7" key="1">
    <citation type="submission" date="2020-05" db="EMBL/GenBank/DDBJ databases">
        <title>Phylogenomic resolution of chytrid fungi.</title>
        <authorList>
            <person name="Stajich J.E."/>
            <person name="Amses K."/>
            <person name="Simmons R."/>
            <person name="Seto K."/>
            <person name="Myers J."/>
            <person name="Bonds A."/>
            <person name="Quandt C.A."/>
            <person name="Barry K."/>
            <person name="Liu P."/>
            <person name="Grigoriev I."/>
            <person name="Longcore J.E."/>
            <person name="James T.Y."/>
        </authorList>
    </citation>
    <scope>NUCLEOTIDE SEQUENCE</scope>
    <source>
        <strain evidence="7">JEL0318</strain>
    </source>
</reference>
<sequence>MHLITGSDDQTVRLFTLHEQDGKPKLKMEKVIYRTTLSVRHVAVLPPASAAVKTQWVAIASDDIDITLVDLNDLHHILTLKGHSRSVKSLAFDPKGEFLVSSSSDGTVRVWDMKNDEGRCVKTLEGLILQSEPESGEVCRIAWHKSGSQFAIPGRSQDVVVIQRGTWKKRSFWKDDDGMDITTLQWSPNGDYLAATDINGHFSIWKNGKTGTVISQQHKTRITSLAWHPKENDFCLTDVLGRIVYWKDIIPTSDALPHPAKKSQAENPIPSLFDNEDGNVSERNKSSRGRSEREDEEGPGEDLEDEDEHLEFVEDDDGAGYADRIEGLGGWRDYQRKSRRRVVERMGEELSMGTGIHDAYDEGDIQDPFQPGATPAKNGRRYLAFNMHGIIYTIDVQTHHNINVEFHDRSIRPFHFTDHYNFTMG</sequence>
<dbReference type="InterPro" id="IPR022100">
    <property type="entry name" value="WDHD1/CFT4_beta-prop_2nd"/>
</dbReference>
<dbReference type="SUPFAM" id="SSF50978">
    <property type="entry name" value="WD40 repeat-like"/>
    <property type="match status" value="1"/>
</dbReference>
<feature type="region of interest" description="Disordered" evidence="4">
    <location>
        <begin position="255"/>
        <end position="307"/>
    </location>
</feature>
<protein>
    <recommendedName>
        <fullName evidence="9">WD repeat-containing protein 55 homolog</fullName>
    </recommendedName>
</protein>
<dbReference type="Proteomes" id="UP001212841">
    <property type="component" value="Unassembled WGS sequence"/>
</dbReference>
<dbReference type="GO" id="GO:0003682">
    <property type="term" value="F:chromatin binding"/>
    <property type="evidence" value="ECO:0007669"/>
    <property type="project" value="TreeGrafter"/>
</dbReference>
<proteinExistence type="predicted"/>
<feature type="compositionally biased region" description="Basic and acidic residues" evidence="4">
    <location>
        <begin position="280"/>
        <end position="293"/>
    </location>
</feature>
<dbReference type="GO" id="GO:0006261">
    <property type="term" value="P:DNA-templated DNA replication"/>
    <property type="evidence" value="ECO:0007669"/>
    <property type="project" value="TreeGrafter"/>
</dbReference>
<dbReference type="PROSITE" id="PS50082">
    <property type="entry name" value="WD_REPEATS_2"/>
    <property type="match status" value="1"/>
</dbReference>
<feature type="domain" description="WDHD1 first WD40" evidence="6">
    <location>
        <begin position="2"/>
        <end position="243"/>
    </location>
</feature>
<dbReference type="InterPro" id="IPR057646">
    <property type="entry name" value="WD40_WDHD1_1st"/>
</dbReference>
<dbReference type="AlphaFoldDB" id="A0AAD5S0H8"/>
<evidence type="ECO:0008006" key="9">
    <source>
        <dbReference type="Google" id="ProtNLM"/>
    </source>
</evidence>
<feature type="compositionally biased region" description="Acidic residues" evidence="4">
    <location>
        <begin position="294"/>
        <end position="307"/>
    </location>
</feature>
<evidence type="ECO:0000256" key="2">
    <source>
        <dbReference type="ARBA" id="ARBA00022737"/>
    </source>
</evidence>
<dbReference type="PANTHER" id="PTHR19932:SF10">
    <property type="entry name" value="WD REPEAT AND HMG-BOX DNA-BINDING PROTEIN 1"/>
    <property type="match status" value="1"/>
</dbReference>
<accession>A0AAD5S0H8</accession>
<gene>
    <name evidence="7" type="ORF">HK097_005050</name>
</gene>